<keyword evidence="3" id="KW-1185">Reference proteome</keyword>
<accession>A0ABP0S5H0</accession>
<evidence type="ECO:0000313" key="3">
    <source>
        <dbReference type="Proteomes" id="UP001642484"/>
    </source>
</evidence>
<proteinExistence type="predicted"/>
<gene>
    <name evidence="1" type="ORF">CCMP2556_LOCUS50165</name>
    <name evidence="2" type="ORF">CCMP2556_LOCUS50196</name>
</gene>
<dbReference type="EMBL" id="CAXAMN010027006">
    <property type="protein sequence ID" value="CAK9107576.1"/>
    <property type="molecule type" value="Genomic_DNA"/>
</dbReference>
<evidence type="ECO:0000313" key="2">
    <source>
        <dbReference type="EMBL" id="CAK9107576.1"/>
    </source>
</evidence>
<organism evidence="2 3">
    <name type="scientific">Durusdinium trenchii</name>
    <dbReference type="NCBI Taxonomy" id="1381693"/>
    <lineage>
        <taxon>Eukaryota</taxon>
        <taxon>Sar</taxon>
        <taxon>Alveolata</taxon>
        <taxon>Dinophyceae</taxon>
        <taxon>Suessiales</taxon>
        <taxon>Symbiodiniaceae</taxon>
        <taxon>Durusdinium</taxon>
    </lineage>
</organism>
<protein>
    <submittedName>
        <fullName evidence="2">Uncharacterized protein</fullName>
    </submittedName>
</protein>
<reference evidence="2 3" key="1">
    <citation type="submission" date="2024-02" db="EMBL/GenBank/DDBJ databases">
        <authorList>
            <person name="Chen Y."/>
            <person name="Shah S."/>
            <person name="Dougan E. K."/>
            <person name="Thang M."/>
            <person name="Chan C."/>
        </authorList>
    </citation>
    <scope>NUCLEOTIDE SEQUENCE [LARGE SCALE GENOMIC DNA]</scope>
</reference>
<comment type="caution">
    <text evidence="2">The sequence shown here is derived from an EMBL/GenBank/DDBJ whole genome shotgun (WGS) entry which is preliminary data.</text>
</comment>
<dbReference type="EMBL" id="CAXAMN010026995">
    <property type="protein sequence ID" value="CAK9107503.1"/>
    <property type="molecule type" value="Genomic_DNA"/>
</dbReference>
<name>A0ABP0S5H0_9DINO</name>
<evidence type="ECO:0000313" key="1">
    <source>
        <dbReference type="EMBL" id="CAK9107503.1"/>
    </source>
</evidence>
<dbReference type="Proteomes" id="UP001642484">
    <property type="component" value="Unassembled WGS sequence"/>
</dbReference>
<sequence length="176" mass="18557">MSQALLPIHRALLISTCPDLSCLGAPRADLEPVSRGSKKSWMRADQGGILIALSDNQLKSFGHKCDDDECGPKAASARAVPDAEGTEGAPLSFFQAGASMQPRAVDAVVPEPPVTGASLGAQHVMTEVFPEAAHVANFSGSLLQLAPRAAGTTSREGQARSLGLAYHRRMPRMRRS</sequence>